<protein>
    <submittedName>
        <fullName evidence="3">Uncharacterized protein</fullName>
    </submittedName>
</protein>
<reference evidence="4" key="2">
    <citation type="submission" date="2015-01" db="EMBL/GenBank/DDBJ databases">
        <title>Evolutionary Origins and Diversification of the Mycorrhizal Mutualists.</title>
        <authorList>
            <consortium name="DOE Joint Genome Institute"/>
            <consortium name="Mycorrhizal Genomics Consortium"/>
            <person name="Kohler A."/>
            <person name="Kuo A."/>
            <person name="Nagy L.G."/>
            <person name="Floudas D."/>
            <person name="Copeland A."/>
            <person name="Barry K.W."/>
            <person name="Cichocki N."/>
            <person name="Veneault-Fourrey C."/>
            <person name="LaButti K."/>
            <person name="Lindquist E.A."/>
            <person name="Lipzen A."/>
            <person name="Lundell T."/>
            <person name="Morin E."/>
            <person name="Murat C."/>
            <person name="Riley R."/>
            <person name="Ohm R."/>
            <person name="Sun H."/>
            <person name="Tunlid A."/>
            <person name="Henrissat B."/>
            <person name="Grigoriev I.V."/>
            <person name="Hibbett D.S."/>
            <person name="Martin F."/>
        </authorList>
    </citation>
    <scope>NUCLEOTIDE SEQUENCE [LARGE SCALE GENOMIC DNA]</scope>
    <source>
        <strain evidence="4">ATCC 200175</strain>
    </source>
</reference>
<keyword evidence="2" id="KW-1133">Transmembrane helix</keyword>
<dbReference type="Proteomes" id="UP000053647">
    <property type="component" value="Unassembled WGS sequence"/>
</dbReference>
<proteinExistence type="predicted"/>
<reference evidence="3 4" key="1">
    <citation type="submission" date="2014-06" db="EMBL/GenBank/DDBJ databases">
        <authorList>
            <consortium name="DOE Joint Genome Institute"/>
            <person name="Kuo A."/>
            <person name="Kohler A."/>
            <person name="Nagy L.G."/>
            <person name="Floudas D."/>
            <person name="Copeland A."/>
            <person name="Barry K.W."/>
            <person name="Cichocki N."/>
            <person name="Veneault-Fourrey C."/>
            <person name="LaButti K."/>
            <person name="Lindquist E.A."/>
            <person name="Lipzen A."/>
            <person name="Lundell T."/>
            <person name="Morin E."/>
            <person name="Murat C."/>
            <person name="Sun H."/>
            <person name="Tunlid A."/>
            <person name="Henrissat B."/>
            <person name="Grigoriev I.V."/>
            <person name="Hibbett D.S."/>
            <person name="Martin F."/>
            <person name="Nordberg H.P."/>
            <person name="Cantor M.N."/>
            <person name="Hua S.X."/>
        </authorList>
    </citation>
    <scope>NUCLEOTIDE SEQUENCE [LARGE SCALE GENOMIC DNA]</scope>
    <source>
        <strain evidence="3 4">ATCC 200175</strain>
    </source>
</reference>
<dbReference type="AlphaFoldDB" id="A0A0C9TG49"/>
<accession>A0A0C9TG49</accession>
<keyword evidence="2" id="KW-0472">Membrane</keyword>
<gene>
    <name evidence="3" type="ORF">PAXINDRAFT_17107</name>
</gene>
<evidence type="ECO:0000313" key="3">
    <source>
        <dbReference type="EMBL" id="KIJ09823.1"/>
    </source>
</evidence>
<sequence>MKTDSSLDSYPARFLPYRRYPSSNNSLAHTTLLPRFPPNPGSGSAAITQPRDSDWEMQEVESVVKCCHCQHQIDIVFSDEIDKMVTKAIDSALRKRVDHVARTTKKVLSVTVIVGIIVLVRVLV</sequence>
<dbReference type="EMBL" id="KN819431">
    <property type="protein sequence ID" value="KIJ09823.1"/>
    <property type="molecule type" value="Genomic_DNA"/>
</dbReference>
<organism evidence="3 4">
    <name type="scientific">Paxillus involutus ATCC 200175</name>
    <dbReference type="NCBI Taxonomy" id="664439"/>
    <lineage>
        <taxon>Eukaryota</taxon>
        <taxon>Fungi</taxon>
        <taxon>Dikarya</taxon>
        <taxon>Basidiomycota</taxon>
        <taxon>Agaricomycotina</taxon>
        <taxon>Agaricomycetes</taxon>
        <taxon>Agaricomycetidae</taxon>
        <taxon>Boletales</taxon>
        <taxon>Paxilineae</taxon>
        <taxon>Paxillaceae</taxon>
        <taxon>Paxillus</taxon>
    </lineage>
</organism>
<name>A0A0C9TG49_PAXIN</name>
<evidence type="ECO:0000313" key="4">
    <source>
        <dbReference type="Proteomes" id="UP000053647"/>
    </source>
</evidence>
<feature type="transmembrane region" description="Helical" evidence="2">
    <location>
        <begin position="104"/>
        <end position="123"/>
    </location>
</feature>
<evidence type="ECO:0000256" key="2">
    <source>
        <dbReference type="SAM" id="Phobius"/>
    </source>
</evidence>
<feature type="region of interest" description="Disordered" evidence="1">
    <location>
        <begin position="31"/>
        <end position="51"/>
    </location>
</feature>
<dbReference type="HOGENOM" id="CLU_2004617_0_0_1"/>
<keyword evidence="4" id="KW-1185">Reference proteome</keyword>
<evidence type="ECO:0000256" key="1">
    <source>
        <dbReference type="SAM" id="MobiDB-lite"/>
    </source>
</evidence>
<keyword evidence="2" id="KW-0812">Transmembrane</keyword>